<accession>A0A0M2HCA1</accession>
<comment type="caution">
    <text evidence="1">The sequence shown here is derived from an EMBL/GenBank/DDBJ whole genome shotgun (WGS) entry which is preliminary data.</text>
</comment>
<organism evidence="1 2">
    <name type="scientific">Microbacterium trichothecenolyticum</name>
    <name type="common">Aureobacterium trichothecenolyticum</name>
    <dbReference type="NCBI Taxonomy" id="69370"/>
    <lineage>
        <taxon>Bacteria</taxon>
        <taxon>Bacillati</taxon>
        <taxon>Actinomycetota</taxon>
        <taxon>Actinomycetes</taxon>
        <taxon>Micrococcales</taxon>
        <taxon>Microbacteriaceae</taxon>
        <taxon>Microbacterium</taxon>
    </lineage>
</organism>
<protein>
    <submittedName>
        <fullName evidence="1">Uncharacterized protein</fullName>
    </submittedName>
</protein>
<dbReference type="AlphaFoldDB" id="A0A0M2HCA1"/>
<proteinExistence type="predicted"/>
<keyword evidence="2" id="KW-1185">Reference proteome</keyword>
<dbReference type="Proteomes" id="UP000034098">
    <property type="component" value="Unassembled WGS sequence"/>
</dbReference>
<sequence>MKRIDIYYGGDHYSIGGRRFEDLRDEIEAGISAGPYWLEVNDGEGEMRVAHLLLMPGVPLAIIPIPDELPAPSPDAIWSSGGPPFVG</sequence>
<evidence type="ECO:0000313" key="2">
    <source>
        <dbReference type="Proteomes" id="UP000034098"/>
    </source>
</evidence>
<dbReference type="RefSeq" id="WP_045297561.1">
    <property type="nucleotide sequence ID" value="NZ_JYJA01000028.1"/>
</dbReference>
<dbReference type="EMBL" id="JYJA01000028">
    <property type="protein sequence ID" value="KJL44132.1"/>
    <property type="molecule type" value="Genomic_DNA"/>
</dbReference>
<name>A0A0M2HCA1_MICTR</name>
<evidence type="ECO:0000313" key="1">
    <source>
        <dbReference type="EMBL" id="KJL44132.1"/>
    </source>
</evidence>
<dbReference type="PATRIC" id="fig|69370.6.peg.1127"/>
<reference evidence="1 2" key="1">
    <citation type="submission" date="2015-02" db="EMBL/GenBank/DDBJ databases">
        <title>Draft genome sequences of ten Microbacterium spp. with emphasis on heavy metal contaminated environments.</title>
        <authorList>
            <person name="Corretto E."/>
        </authorList>
    </citation>
    <scope>NUCLEOTIDE SEQUENCE [LARGE SCALE GENOMIC DNA]</scope>
    <source>
        <strain evidence="1 2">DSM 8608</strain>
    </source>
</reference>
<gene>
    <name evidence="1" type="ORF">RS82_01095</name>
</gene>